<dbReference type="InterPro" id="IPR002104">
    <property type="entry name" value="Integrase_catalytic"/>
</dbReference>
<evidence type="ECO:0000256" key="1">
    <source>
        <dbReference type="ARBA" id="ARBA00022829"/>
    </source>
</evidence>
<dbReference type="InterPro" id="IPR013762">
    <property type="entry name" value="Integrase-like_cat_sf"/>
</dbReference>
<dbReference type="AlphaFoldDB" id="A0A4Q6XMT3"/>
<dbReference type="InterPro" id="IPR050090">
    <property type="entry name" value="Tyrosine_recombinase_XerCD"/>
</dbReference>
<dbReference type="GO" id="GO:0015074">
    <property type="term" value="P:DNA integration"/>
    <property type="evidence" value="ECO:0007669"/>
    <property type="project" value="UniProtKB-KW"/>
</dbReference>
<evidence type="ECO:0000256" key="3">
    <source>
        <dbReference type="ARBA" id="ARBA00023172"/>
    </source>
</evidence>
<dbReference type="PANTHER" id="PTHR30349:SF81">
    <property type="entry name" value="TYROSINE RECOMBINASE XERC"/>
    <property type="match status" value="1"/>
</dbReference>
<organism evidence="5 6">
    <name type="scientific">Sphingomonas populi</name>
    <dbReference type="NCBI Taxonomy" id="2484750"/>
    <lineage>
        <taxon>Bacteria</taxon>
        <taxon>Pseudomonadati</taxon>
        <taxon>Pseudomonadota</taxon>
        <taxon>Alphaproteobacteria</taxon>
        <taxon>Sphingomonadales</taxon>
        <taxon>Sphingomonadaceae</taxon>
        <taxon>Sphingomonas</taxon>
    </lineage>
</organism>
<protein>
    <submittedName>
        <fullName evidence="5">Integrase</fullName>
    </submittedName>
</protein>
<accession>A0A4Q6XMT3</accession>
<proteinExistence type="predicted"/>
<dbReference type="RefSeq" id="WP_130160026.1">
    <property type="nucleotide sequence ID" value="NZ_SGIS01000047.1"/>
</dbReference>
<evidence type="ECO:0000256" key="2">
    <source>
        <dbReference type="ARBA" id="ARBA00022908"/>
    </source>
</evidence>
<keyword evidence="6" id="KW-1185">Reference proteome</keyword>
<dbReference type="GO" id="GO:0007059">
    <property type="term" value="P:chromosome segregation"/>
    <property type="evidence" value="ECO:0007669"/>
    <property type="project" value="UniProtKB-KW"/>
</dbReference>
<evidence type="ECO:0000259" key="4">
    <source>
        <dbReference type="PROSITE" id="PS51898"/>
    </source>
</evidence>
<dbReference type="PANTHER" id="PTHR30349">
    <property type="entry name" value="PHAGE INTEGRASE-RELATED"/>
    <property type="match status" value="1"/>
</dbReference>
<keyword evidence="3" id="KW-0233">DNA recombination</keyword>
<dbReference type="Proteomes" id="UP000292085">
    <property type="component" value="Unassembled WGS sequence"/>
</dbReference>
<keyword evidence="1" id="KW-0159">Chromosome partition</keyword>
<name>A0A4Q6XMT3_9SPHN</name>
<feature type="domain" description="Tyr recombinase" evidence="4">
    <location>
        <begin position="99"/>
        <end position="302"/>
    </location>
</feature>
<dbReference type="InterPro" id="IPR011010">
    <property type="entry name" value="DNA_brk_join_enz"/>
</dbReference>
<dbReference type="OrthoDB" id="5464621at2"/>
<dbReference type="Gene3D" id="1.10.443.10">
    <property type="entry name" value="Intergrase catalytic core"/>
    <property type="match status" value="1"/>
</dbReference>
<sequence length="314" mass="35854">MSLAHELDRYLSVRRSLGYDLATAERALRRFVQYADEQGVNHITTDLFLRWQNAFGNARRSTWGARFIMVRVFSQWLHGIDAAHEVLPRGLVPYRYCRTHPYIFTQAQIAAIIEEAAQLPSIYGIRGLTCSTLFGLIAVTGMRINEALSLDTGDVDLDNGLVHIRCGKLGKERLLPVHDTAVERLRTYVARRDRLLGRPSVPFFIKCDGGRLGDCGARYNFAHVCQRIGLREPQTEGRHGRGPRIHDLRHSFAARTMIDWYKSSKDPAREMIKLSTWLGHAKPDHTYWYIEAVPELLELASARIIDPQDRELCS</sequence>
<evidence type="ECO:0000313" key="6">
    <source>
        <dbReference type="Proteomes" id="UP000292085"/>
    </source>
</evidence>
<dbReference type="GO" id="GO:0006310">
    <property type="term" value="P:DNA recombination"/>
    <property type="evidence" value="ECO:0007669"/>
    <property type="project" value="UniProtKB-KW"/>
</dbReference>
<evidence type="ECO:0000313" key="5">
    <source>
        <dbReference type="EMBL" id="RZF60865.1"/>
    </source>
</evidence>
<dbReference type="SUPFAM" id="SSF56349">
    <property type="entry name" value="DNA breaking-rejoining enzymes"/>
    <property type="match status" value="1"/>
</dbReference>
<dbReference type="Pfam" id="PF00589">
    <property type="entry name" value="Phage_integrase"/>
    <property type="match status" value="1"/>
</dbReference>
<dbReference type="PROSITE" id="PS51898">
    <property type="entry name" value="TYR_RECOMBINASE"/>
    <property type="match status" value="1"/>
</dbReference>
<comment type="caution">
    <text evidence="5">The sequence shown here is derived from an EMBL/GenBank/DDBJ whole genome shotgun (WGS) entry which is preliminary data.</text>
</comment>
<dbReference type="EMBL" id="SGIS01000047">
    <property type="protein sequence ID" value="RZF60865.1"/>
    <property type="molecule type" value="Genomic_DNA"/>
</dbReference>
<gene>
    <name evidence="5" type="ORF">EWE75_20870</name>
</gene>
<keyword evidence="2" id="KW-0229">DNA integration</keyword>
<reference evidence="5 6" key="1">
    <citation type="submission" date="2019-02" db="EMBL/GenBank/DDBJ databases">
        <authorList>
            <person name="Li Y."/>
        </authorList>
    </citation>
    <scope>NUCLEOTIDE SEQUENCE [LARGE SCALE GENOMIC DNA]</scope>
    <source>
        <strain evidence="5 6">3-7</strain>
    </source>
</reference>
<dbReference type="GO" id="GO:0003677">
    <property type="term" value="F:DNA binding"/>
    <property type="evidence" value="ECO:0007669"/>
    <property type="project" value="InterPro"/>
</dbReference>